<proteinExistence type="predicted"/>
<reference evidence="7 8" key="1">
    <citation type="submission" date="2020-08" db="EMBL/GenBank/DDBJ databases">
        <title>Bridging the membrane lipid divide: bacteria of the FCB group superphylum have the potential to synthesize archaeal ether lipids.</title>
        <authorList>
            <person name="Villanueva L."/>
            <person name="Von Meijenfeldt F.A.B."/>
            <person name="Westbye A.B."/>
            <person name="Yadav S."/>
            <person name="Hopmans E.C."/>
            <person name="Dutilh B.E."/>
            <person name="Sinninghe Damste J.S."/>
        </authorList>
    </citation>
    <scope>NUCLEOTIDE SEQUENCE [LARGE SCALE GENOMIC DNA]</scope>
    <source>
        <strain evidence="7">NIOZ-UU36</strain>
    </source>
</reference>
<evidence type="ECO:0000256" key="3">
    <source>
        <dbReference type="ARBA" id="ARBA00022692"/>
    </source>
</evidence>
<dbReference type="GO" id="GO:0005886">
    <property type="term" value="C:plasma membrane"/>
    <property type="evidence" value="ECO:0007669"/>
    <property type="project" value="UniProtKB-SubCell"/>
</dbReference>
<feature type="transmembrane region" description="Helical" evidence="6">
    <location>
        <begin position="9"/>
        <end position="30"/>
    </location>
</feature>
<name>A0A8J6NJ51_9CHLR</name>
<keyword evidence="4 6" id="KW-1133">Transmembrane helix</keyword>
<evidence type="ECO:0000313" key="8">
    <source>
        <dbReference type="Proteomes" id="UP000614469"/>
    </source>
</evidence>
<dbReference type="InterPro" id="IPR005171">
    <property type="entry name" value="Cyt_c_oxidase_su4_prok"/>
</dbReference>
<accession>A0A8J6NJ51</accession>
<dbReference type="Proteomes" id="UP000614469">
    <property type="component" value="Unassembled WGS sequence"/>
</dbReference>
<comment type="caution">
    <text evidence="7">The sequence shown here is derived from an EMBL/GenBank/DDBJ whole genome shotgun (WGS) entry which is preliminary data.</text>
</comment>
<sequence>MEDKKKKALTFGVIIFVILAVLTLGEYLIATVNFQWWYLLVGIAIIKAWLVIQHYMHLPRLFSEEEKH</sequence>
<evidence type="ECO:0000256" key="1">
    <source>
        <dbReference type="ARBA" id="ARBA00004651"/>
    </source>
</evidence>
<evidence type="ECO:0000256" key="6">
    <source>
        <dbReference type="SAM" id="Phobius"/>
    </source>
</evidence>
<evidence type="ECO:0000256" key="4">
    <source>
        <dbReference type="ARBA" id="ARBA00022989"/>
    </source>
</evidence>
<evidence type="ECO:0000313" key="7">
    <source>
        <dbReference type="EMBL" id="MBC8334608.1"/>
    </source>
</evidence>
<organism evidence="7 8">
    <name type="scientific">Candidatus Desulfolinea nitratireducens</name>
    <dbReference type="NCBI Taxonomy" id="2841698"/>
    <lineage>
        <taxon>Bacteria</taxon>
        <taxon>Bacillati</taxon>
        <taxon>Chloroflexota</taxon>
        <taxon>Anaerolineae</taxon>
        <taxon>Anaerolineales</taxon>
        <taxon>Anaerolineales incertae sedis</taxon>
        <taxon>Candidatus Desulfolinea</taxon>
    </lineage>
</organism>
<gene>
    <name evidence="7" type="ORF">H8E29_05035</name>
</gene>
<protein>
    <submittedName>
        <fullName evidence="7">Cytochrome C oxidase subunit IV family protein</fullName>
    </submittedName>
</protein>
<dbReference type="EMBL" id="JACNJN010000072">
    <property type="protein sequence ID" value="MBC8334608.1"/>
    <property type="molecule type" value="Genomic_DNA"/>
</dbReference>
<evidence type="ECO:0000256" key="5">
    <source>
        <dbReference type="ARBA" id="ARBA00023136"/>
    </source>
</evidence>
<evidence type="ECO:0000256" key="2">
    <source>
        <dbReference type="ARBA" id="ARBA00022475"/>
    </source>
</evidence>
<keyword evidence="5 6" id="KW-0472">Membrane</keyword>
<keyword evidence="2" id="KW-1003">Cell membrane</keyword>
<dbReference type="Pfam" id="PF03626">
    <property type="entry name" value="COX4_pro"/>
    <property type="match status" value="1"/>
</dbReference>
<keyword evidence="3 6" id="KW-0812">Transmembrane</keyword>
<feature type="transmembrane region" description="Helical" evidence="6">
    <location>
        <begin position="36"/>
        <end position="52"/>
    </location>
</feature>
<dbReference type="AlphaFoldDB" id="A0A8J6NJ51"/>
<comment type="subcellular location">
    <subcellularLocation>
        <location evidence="1">Cell membrane</location>
        <topology evidence="1">Multi-pass membrane protein</topology>
    </subcellularLocation>
</comment>